<evidence type="ECO:0000313" key="2">
    <source>
        <dbReference type="Proteomes" id="UP000651208"/>
    </source>
</evidence>
<dbReference type="Gene3D" id="3.30.530.50">
    <property type="match status" value="1"/>
</dbReference>
<dbReference type="Pfam" id="PF06804">
    <property type="entry name" value="Lipoprotein_18"/>
    <property type="match status" value="1"/>
</dbReference>
<comment type="caution">
    <text evidence="1">The sequence shown here is derived from an EMBL/GenBank/DDBJ whole genome shotgun (WGS) entry which is preliminary data.</text>
</comment>
<proteinExistence type="predicted"/>
<dbReference type="InterPro" id="IPR010653">
    <property type="entry name" value="NlpB/DapX"/>
</dbReference>
<sequence>MFKQSLVLSAILSLLIVGCSSDDRFQREVDGNEDYLSTPEIRPLIVPNGMKVPQPIPDFFINKSASEGMVGHNVDIRPPVLPLAIVPDSSATYQTGEVLVDLPEYVGFWAQIPAMLTHHNIAIEQNDNQTIKTGSRFITQGDKTGSIEARYLLQRHVTFGREYIKIQLISLKQNGQDISADVLESQRYTVDFYNMLVNDLPSSTMTSKTEAEN</sequence>
<keyword evidence="2" id="KW-1185">Reference proteome</keyword>
<protein>
    <submittedName>
        <fullName evidence="1">Outer membrane protein assembly factor BamC</fullName>
    </submittedName>
</protein>
<evidence type="ECO:0000313" key="1">
    <source>
        <dbReference type="EMBL" id="MBC9130515.1"/>
    </source>
</evidence>
<reference evidence="1 2" key="1">
    <citation type="submission" date="2020-06" db="EMBL/GenBank/DDBJ databases">
        <title>Frischella cerana isolated from Apis cerana gut homogenate.</title>
        <authorList>
            <person name="Wolter L.A."/>
            <person name="Suenami S."/>
            <person name="Miyazaki R."/>
        </authorList>
    </citation>
    <scope>NUCLEOTIDE SEQUENCE [LARGE SCALE GENOMIC DNA]</scope>
    <source>
        <strain evidence="1 2">Ac13</strain>
    </source>
</reference>
<dbReference type="RefSeq" id="WP_187754965.1">
    <property type="nucleotide sequence ID" value="NZ_JABURY010000010.1"/>
</dbReference>
<name>A0ABR7QWN2_9GAMM</name>
<dbReference type="EMBL" id="JABURY010000010">
    <property type="protein sequence ID" value="MBC9130515.1"/>
    <property type="molecule type" value="Genomic_DNA"/>
</dbReference>
<dbReference type="Proteomes" id="UP000651208">
    <property type="component" value="Unassembled WGS sequence"/>
</dbReference>
<accession>A0ABR7QWN2</accession>
<dbReference type="PROSITE" id="PS51257">
    <property type="entry name" value="PROKAR_LIPOPROTEIN"/>
    <property type="match status" value="1"/>
</dbReference>
<organism evidence="1 2">
    <name type="scientific">Frischella japonica</name>
    <dbReference type="NCBI Taxonomy" id="2741544"/>
    <lineage>
        <taxon>Bacteria</taxon>
        <taxon>Pseudomonadati</taxon>
        <taxon>Pseudomonadota</taxon>
        <taxon>Gammaproteobacteria</taxon>
        <taxon>Orbales</taxon>
        <taxon>Orbaceae</taxon>
        <taxon>Frischella</taxon>
    </lineage>
</organism>
<gene>
    <name evidence="1" type="primary">bamC</name>
    <name evidence="1" type="ORF">FcAc13_04240</name>
</gene>